<dbReference type="OMA" id="ATHRCIG"/>
<dbReference type="GO" id="GO:0035493">
    <property type="term" value="P:SNARE complex assembly"/>
    <property type="evidence" value="ECO:0007669"/>
    <property type="project" value="TreeGrafter"/>
</dbReference>
<evidence type="ECO:0000256" key="4">
    <source>
        <dbReference type="SAM" id="Coils"/>
    </source>
</evidence>
<dbReference type="InterPro" id="IPR018791">
    <property type="entry name" value="UV_resistance/autophagy_Atg14"/>
</dbReference>
<dbReference type="VEuPathDB" id="FungiDB:MSYG_0077"/>
<comment type="similarity">
    <text evidence="1">Belongs to the ATG14 family.</text>
</comment>
<evidence type="ECO:0000313" key="6">
    <source>
        <dbReference type="Proteomes" id="UP000186303"/>
    </source>
</evidence>
<protein>
    <recommendedName>
        <fullName evidence="2">Autophagy-related protein 14</fullName>
    </recommendedName>
</protein>
<dbReference type="PANTHER" id="PTHR15157:SF5">
    <property type="entry name" value="UV RADIATION RESISTANCE-ASSOCIATED GENE PROTEIN"/>
    <property type="match status" value="1"/>
</dbReference>
<dbReference type="GO" id="GO:0000149">
    <property type="term" value="F:SNARE binding"/>
    <property type="evidence" value="ECO:0007669"/>
    <property type="project" value="TreeGrafter"/>
</dbReference>
<dbReference type="OrthoDB" id="72772at2759"/>
<dbReference type="AlphaFoldDB" id="A0A1M8A0M5"/>
<dbReference type="GO" id="GO:0000323">
    <property type="term" value="C:lytic vacuole"/>
    <property type="evidence" value="ECO:0007669"/>
    <property type="project" value="TreeGrafter"/>
</dbReference>
<dbReference type="EMBL" id="LT671821">
    <property type="protein sequence ID" value="SHO75744.1"/>
    <property type="molecule type" value="Genomic_DNA"/>
</dbReference>
<evidence type="ECO:0000313" key="5">
    <source>
        <dbReference type="EMBL" id="SHO75744.1"/>
    </source>
</evidence>
<keyword evidence="3 4" id="KW-0175">Coiled coil</keyword>
<gene>
    <name evidence="5" type="ORF">MSYG_0077</name>
</gene>
<proteinExistence type="inferred from homology"/>
<dbReference type="GO" id="GO:0005768">
    <property type="term" value="C:endosome"/>
    <property type="evidence" value="ECO:0007669"/>
    <property type="project" value="TreeGrafter"/>
</dbReference>
<reference evidence="6" key="1">
    <citation type="journal article" date="2017" name="Nucleic Acids Res.">
        <title>Proteogenomics produces comprehensive and highly accurate protein-coding gene annotation in a complete genome assembly of Malassezia sympodialis.</title>
        <authorList>
            <person name="Zhu Y."/>
            <person name="Engstroem P.G."/>
            <person name="Tellgren-Roth C."/>
            <person name="Baudo C.D."/>
            <person name="Kennell J.C."/>
            <person name="Sun S."/>
            <person name="Billmyre R.B."/>
            <person name="Schroeder M.S."/>
            <person name="Andersson A."/>
            <person name="Holm T."/>
            <person name="Sigurgeirsson B."/>
            <person name="Wu G."/>
            <person name="Sankaranarayanan S.R."/>
            <person name="Siddharthan R."/>
            <person name="Sanyal K."/>
            <person name="Lundeberg J."/>
            <person name="Nystedt B."/>
            <person name="Boekhout T."/>
            <person name="Dawson T.L. Jr."/>
            <person name="Heitman J."/>
            <person name="Scheynius A."/>
            <person name="Lehtioe J."/>
        </authorList>
    </citation>
    <scope>NUCLEOTIDE SEQUENCE [LARGE SCALE GENOMIC DNA]</scope>
    <source>
        <strain evidence="6">ATCC 42132</strain>
    </source>
</reference>
<evidence type="ECO:0000256" key="1">
    <source>
        <dbReference type="ARBA" id="ARBA00009574"/>
    </source>
</evidence>
<dbReference type="STRING" id="1230383.A0A1M8A0M5"/>
<evidence type="ECO:0000256" key="3">
    <source>
        <dbReference type="ARBA" id="ARBA00023054"/>
    </source>
</evidence>
<name>A0A1M8A0M5_MALS4</name>
<dbReference type="PANTHER" id="PTHR15157">
    <property type="entry name" value="UV RADIATION RESISTANCE-ASSOCIATED GENE PROTEIN"/>
    <property type="match status" value="1"/>
</dbReference>
<sequence length="455" mass="51246">MTRHARRCLGCIVAIDARCIGLHSQNQCFVALRREKEPPFFVTEPQPGPHVCWGDYSSRPIVPGDVFPHWMRHRGGLRWTKMLVSLWMEDLTTMPSSTWRCAWELPVDFTSAEPIGSHLAGQSHPANSVYIALEVDGALREYFRVGPELERAASADASLSLASGGPAEPSYARSTLECLLQCQKKVLHLLKERERLTARCAPALYDEAGLARKRSQQQVHIQLDQLRGTTKTRKKELENLREFMQIRQRDIESRREELHQGSIELTNTTSLSERARSTLEELQQTRADVQNDVTNQRARLTRDLDLIYHIQLEHARDLLYSIVALPLPNAVASTTKNASALVHKLPLEEVGSALAFVAQLVLLLSSYLHIPLPYPLTTVGSKAIVRDGISIMNGPRAFILHGRGTELYRYEYAVFLLNKNIEQLMNKCHVPVLDLRNTLPNLKNLLMTLSAASAT</sequence>
<dbReference type="Proteomes" id="UP000186303">
    <property type="component" value="Chromosome 1"/>
</dbReference>
<dbReference type="Pfam" id="PF10186">
    <property type="entry name" value="ATG14"/>
    <property type="match status" value="1"/>
</dbReference>
<evidence type="ECO:0000256" key="2">
    <source>
        <dbReference type="ARBA" id="ARBA00013807"/>
    </source>
</evidence>
<keyword evidence="6" id="KW-1185">Reference proteome</keyword>
<dbReference type="GO" id="GO:0032991">
    <property type="term" value="C:protein-containing complex"/>
    <property type="evidence" value="ECO:0007669"/>
    <property type="project" value="UniProtKB-ARBA"/>
</dbReference>
<accession>A0A1M8A0M5</accession>
<feature type="coiled-coil region" evidence="4">
    <location>
        <begin position="234"/>
        <end position="299"/>
    </location>
</feature>
<organism evidence="5 6">
    <name type="scientific">Malassezia sympodialis (strain ATCC 42132)</name>
    <name type="common">Atopic eczema-associated yeast</name>
    <dbReference type="NCBI Taxonomy" id="1230383"/>
    <lineage>
        <taxon>Eukaryota</taxon>
        <taxon>Fungi</taxon>
        <taxon>Dikarya</taxon>
        <taxon>Basidiomycota</taxon>
        <taxon>Ustilaginomycotina</taxon>
        <taxon>Malasseziomycetes</taxon>
        <taxon>Malasseziales</taxon>
        <taxon>Malasseziaceae</taxon>
        <taxon>Malassezia</taxon>
    </lineage>
</organism>